<evidence type="ECO:0000313" key="1">
    <source>
        <dbReference type="EMBL" id="KGO32273.1"/>
    </source>
</evidence>
<reference evidence="1 2" key="1">
    <citation type="journal article" date="2014" name="Antonie Van Leeuwenhoek">
        <title>Oenococcus alcoholitolerans sp. nov., a lactic acid bacteria isolated from cachaca and ethanol fermentation processes.</title>
        <authorList>
            <person name="Badotti F."/>
            <person name="Moreira A.P."/>
            <person name="Tonon L.A."/>
            <person name="de Lucena B.T."/>
            <person name="Gomes Fde C."/>
            <person name="Kruger R."/>
            <person name="Thompson C.C."/>
            <person name="de Morais M.A.Jr."/>
            <person name="Rosa C.A."/>
            <person name="Thompson F.L."/>
        </authorList>
    </citation>
    <scope>NUCLEOTIDE SEQUENCE [LARGE SCALE GENOMIC DNA]</scope>
    <source>
        <strain evidence="1 2">UFRJ-M7.2.18</strain>
    </source>
</reference>
<organism evidence="1 2">
    <name type="scientific">Oenococcus alcoholitolerans</name>
    <dbReference type="NCBI Taxonomy" id="931074"/>
    <lineage>
        <taxon>Bacteria</taxon>
        <taxon>Bacillati</taxon>
        <taxon>Bacillota</taxon>
        <taxon>Bacilli</taxon>
        <taxon>Lactobacillales</taxon>
        <taxon>Lactobacillaceae</taxon>
        <taxon>Oenococcus</taxon>
    </lineage>
</organism>
<accession>A0ABR4XS04</accession>
<gene>
    <name evidence="1" type="ORF">Q757_02015</name>
</gene>
<comment type="caution">
    <text evidence="1">The sequence shown here is derived from an EMBL/GenBank/DDBJ whole genome shotgun (WGS) entry which is preliminary data.</text>
</comment>
<keyword evidence="2" id="KW-1185">Reference proteome</keyword>
<dbReference type="SUPFAM" id="SSF53756">
    <property type="entry name" value="UDP-Glycosyltransferase/glycogen phosphorylase"/>
    <property type="match status" value="1"/>
</dbReference>
<name>A0ABR4XS04_9LACO</name>
<proteinExistence type="predicted"/>
<evidence type="ECO:0000313" key="2">
    <source>
        <dbReference type="Proteomes" id="UP000030023"/>
    </source>
</evidence>
<sequence>MTRLNLLINVSFNRAVAKNGALYWSKDSGDLEKLINKSSEFNSEDIAKYTTAAVGRVESEFTWENIIDKYEKRFVL</sequence>
<dbReference type="Proteomes" id="UP000030023">
    <property type="component" value="Unassembled WGS sequence"/>
</dbReference>
<protein>
    <submittedName>
        <fullName evidence="1">Uncharacterized protein</fullName>
    </submittedName>
</protein>
<dbReference type="EMBL" id="AXCV01000051">
    <property type="protein sequence ID" value="KGO32273.1"/>
    <property type="molecule type" value="Genomic_DNA"/>
</dbReference>